<feature type="region of interest" description="Disordered" evidence="1">
    <location>
        <begin position="153"/>
        <end position="199"/>
    </location>
</feature>
<evidence type="ECO:0000313" key="3">
    <source>
        <dbReference type="Proteomes" id="UP001152484"/>
    </source>
</evidence>
<sequence length="199" mass="21899">MRPRIPSAWPLITWSSGCKLRGPRGRARAWLRPGRLLTEAARVATEEARVAKEEAASKAREDAIAAFTAEGWKAEEQKEWLSSVVQASVDAWVGGPDKMCLAEKGDSYYQGGEFFTQRLIYRKLARHFKLSPEEFQPEVYGLPPRQPDIRVSLPEGEERPVLEDSETLRECGLGGDGDEAEGEATSKAVDGGDVPAANL</sequence>
<name>A0A9P0Z8Y3_CUSEU</name>
<proteinExistence type="predicted"/>
<organism evidence="2 3">
    <name type="scientific">Cuscuta europaea</name>
    <name type="common">European dodder</name>
    <dbReference type="NCBI Taxonomy" id="41803"/>
    <lineage>
        <taxon>Eukaryota</taxon>
        <taxon>Viridiplantae</taxon>
        <taxon>Streptophyta</taxon>
        <taxon>Embryophyta</taxon>
        <taxon>Tracheophyta</taxon>
        <taxon>Spermatophyta</taxon>
        <taxon>Magnoliopsida</taxon>
        <taxon>eudicotyledons</taxon>
        <taxon>Gunneridae</taxon>
        <taxon>Pentapetalae</taxon>
        <taxon>asterids</taxon>
        <taxon>lamiids</taxon>
        <taxon>Solanales</taxon>
        <taxon>Convolvulaceae</taxon>
        <taxon>Cuscuteae</taxon>
        <taxon>Cuscuta</taxon>
        <taxon>Cuscuta subgen. Cuscuta</taxon>
    </lineage>
</organism>
<feature type="compositionally biased region" description="Basic and acidic residues" evidence="1">
    <location>
        <begin position="156"/>
        <end position="169"/>
    </location>
</feature>
<protein>
    <submittedName>
        <fullName evidence="2">Uncharacterized protein</fullName>
    </submittedName>
</protein>
<gene>
    <name evidence="2" type="ORF">CEURO_LOCUS11123</name>
</gene>
<dbReference type="Proteomes" id="UP001152484">
    <property type="component" value="Unassembled WGS sequence"/>
</dbReference>
<reference evidence="2" key="1">
    <citation type="submission" date="2022-07" db="EMBL/GenBank/DDBJ databases">
        <authorList>
            <person name="Macas J."/>
            <person name="Novak P."/>
            <person name="Neumann P."/>
        </authorList>
    </citation>
    <scope>NUCLEOTIDE SEQUENCE</scope>
</reference>
<dbReference type="AlphaFoldDB" id="A0A9P0Z8Y3"/>
<dbReference type="EMBL" id="CAMAPE010000021">
    <property type="protein sequence ID" value="CAH9090117.1"/>
    <property type="molecule type" value="Genomic_DNA"/>
</dbReference>
<evidence type="ECO:0000256" key="1">
    <source>
        <dbReference type="SAM" id="MobiDB-lite"/>
    </source>
</evidence>
<keyword evidence="3" id="KW-1185">Reference proteome</keyword>
<comment type="caution">
    <text evidence="2">The sequence shown here is derived from an EMBL/GenBank/DDBJ whole genome shotgun (WGS) entry which is preliminary data.</text>
</comment>
<dbReference type="OrthoDB" id="1323463at2759"/>
<dbReference type="PROSITE" id="PS51257">
    <property type="entry name" value="PROKAR_LIPOPROTEIN"/>
    <property type="match status" value="1"/>
</dbReference>
<evidence type="ECO:0000313" key="2">
    <source>
        <dbReference type="EMBL" id="CAH9090117.1"/>
    </source>
</evidence>
<accession>A0A9P0Z8Y3</accession>